<dbReference type="InterPro" id="IPR042274">
    <property type="entry name" value="YycH/YycI_2"/>
</dbReference>
<dbReference type="Gene3D" id="3.10.450.310">
    <property type="match status" value="1"/>
</dbReference>
<comment type="caution">
    <text evidence="2">The sequence shown here is derived from an EMBL/GenBank/DDBJ whole genome shotgun (WGS) entry which is preliminary data.</text>
</comment>
<evidence type="ECO:0000313" key="2">
    <source>
        <dbReference type="EMBL" id="MBS4196467.1"/>
    </source>
</evidence>
<name>A0A942TH30_9BACI</name>
<dbReference type="Pfam" id="PF07435">
    <property type="entry name" value="YycH"/>
    <property type="match status" value="1"/>
</dbReference>
<protein>
    <recommendedName>
        <fullName evidence="1">Regulatory protein YycH domain-containing protein</fullName>
    </recommendedName>
</protein>
<dbReference type="Proteomes" id="UP000681414">
    <property type="component" value="Unassembled WGS sequence"/>
</dbReference>
<gene>
    <name evidence="2" type="ORF">KHA97_15485</name>
</gene>
<dbReference type="InterPro" id="IPR009996">
    <property type="entry name" value="YycH"/>
</dbReference>
<dbReference type="EMBL" id="JAGYPG010000002">
    <property type="protein sequence ID" value="MBS4196467.1"/>
    <property type="molecule type" value="Genomic_DNA"/>
</dbReference>
<feature type="domain" description="Regulatory protein YycH" evidence="1">
    <location>
        <begin position="4"/>
        <end position="441"/>
    </location>
</feature>
<proteinExistence type="predicted"/>
<evidence type="ECO:0000259" key="1">
    <source>
        <dbReference type="Pfam" id="PF07435"/>
    </source>
</evidence>
<accession>A0A942TH30</accession>
<dbReference type="RefSeq" id="WP_213125599.1">
    <property type="nucleotide sequence ID" value="NZ_JAGYPG010000002.1"/>
</dbReference>
<organism evidence="2 3">
    <name type="scientific">Lederbergia citri</name>
    <dbReference type="NCBI Taxonomy" id="2833580"/>
    <lineage>
        <taxon>Bacteria</taxon>
        <taxon>Bacillati</taxon>
        <taxon>Bacillota</taxon>
        <taxon>Bacilli</taxon>
        <taxon>Bacillales</taxon>
        <taxon>Bacillaceae</taxon>
        <taxon>Lederbergia</taxon>
    </lineage>
</organism>
<keyword evidence="3" id="KW-1185">Reference proteome</keyword>
<evidence type="ECO:0000313" key="3">
    <source>
        <dbReference type="Proteomes" id="UP000681414"/>
    </source>
</evidence>
<dbReference type="CDD" id="cd15787">
    <property type="entry name" value="YycH_N"/>
    <property type="match status" value="1"/>
</dbReference>
<reference evidence="2 3" key="1">
    <citation type="submission" date="2021-05" db="EMBL/GenBank/DDBJ databases">
        <title>Novel Bacillus species.</title>
        <authorList>
            <person name="Liu G."/>
        </authorList>
    </citation>
    <scope>NUCLEOTIDE SEQUENCE [LARGE SCALE GENOMIC DNA]</scope>
    <source>
        <strain evidence="3">FJAT-49780</strain>
    </source>
</reference>
<dbReference type="Gene3D" id="3.30.310.160">
    <property type="entry name" value="YycH protein, domain 2"/>
    <property type="match status" value="1"/>
</dbReference>
<dbReference type="AlphaFoldDB" id="A0A942TH30"/>
<sequence>MRYETVKSIALTVLVALSIFLTWSLWTYKPKYEFPDTKYVHKISIADQKDAAQLIKPIKVLFDIDDEVFGTVYDEDINSILSQMSTWNIYNLGGARILNPEKIEELSHPDKGNRVEITFPDLVPFDLYKGILHFEGDVLPNASFDRIVIDLDGDGKGGSSVSFISTSEGREYKSNVNAERVATLLNDTRAKKNVYDEYTAMEIKGPEEKMRTIYVTAKEKQMSINQYAIEYFSPEKFKAALFRDPAKVRRDDIHSAGEKYTDDRSLMNVDFTTNMIEYINPGMETVTETPYSNSDVLKRSIDFVNEHWGWTGNYRYFNMSLYEKKTIFQLFKNNFPIFNEQGMTSILLNWGNEEIYRYKRPYFSIKVNIELPGRIEKVLPSGESVLNKLLKDPNFKPEMFESMLIGYKLSKSTELTDVIDLEPSWYYLYGGSWIRYDLDDKRGDMGGLE</sequence>